<dbReference type="InterPro" id="IPR018710">
    <property type="entry name" value="DUF2232"/>
</dbReference>
<feature type="transmembrane region" description="Helical" evidence="1">
    <location>
        <begin position="213"/>
        <end position="231"/>
    </location>
</feature>
<comment type="caution">
    <text evidence="2">The sequence shown here is derived from an EMBL/GenBank/DDBJ whole genome shotgun (WGS) entry which is preliminary data.</text>
</comment>
<dbReference type="AlphaFoldDB" id="A0AAW9A9X7"/>
<keyword evidence="1" id="KW-0812">Transmembrane</keyword>
<dbReference type="PANTHER" id="PTHR41324:SF1">
    <property type="entry name" value="DUF2232 DOMAIN-CONTAINING PROTEIN"/>
    <property type="match status" value="1"/>
</dbReference>
<gene>
    <name evidence="2" type="ORF">QTL97_06050</name>
</gene>
<protein>
    <submittedName>
        <fullName evidence="2">DUF2232 domain-containing protein</fullName>
    </submittedName>
</protein>
<sequence length="312" mass="35122">MQDHSKKIKYGAMMLALFTILLAGVFFIPLIGLIVMFFLPLPIILYRLREDRKTTSYVVLSAGLLALLLGGPILLPFALVFGILGFLIAESLLLGKSKLYIFMSSGLVLIIVGILTYLMLALFFEVNIMDSLMAVLKESENQFKASLNEFGALPEGYENVVAEAFMLYRSSIPAVFILSVYAFAFIMVIPNLMLLRRLGHNVPKFPPFHQMKLPVITIFIYGLFILLPFVMKMTPDSSTYLLYINATIILRVLLLLQGLSLVLYFMYRMKLPGIVTFFSIILALLFNPITILLGILDIGVNIRAWIKKDNSK</sequence>
<dbReference type="Proteomes" id="UP001271648">
    <property type="component" value="Unassembled WGS sequence"/>
</dbReference>
<evidence type="ECO:0000313" key="3">
    <source>
        <dbReference type="Proteomes" id="UP001271648"/>
    </source>
</evidence>
<dbReference type="Pfam" id="PF09991">
    <property type="entry name" value="DUF2232"/>
    <property type="match status" value="1"/>
</dbReference>
<feature type="transmembrane region" description="Helical" evidence="1">
    <location>
        <begin position="99"/>
        <end position="124"/>
    </location>
</feature>
<feature type="transmembrane region" description="Helical" evidence="1">
    <location>
        <begin position="243"/>
        <end position="267"/>
    </location>
</feature>
<evidence type="ECO:0000256" key="1">
    <source>
        <dbReference type="SAM" id="Phobius"/>
    </source>
</evidence>
<keyword evidence="3" id="KW-1185">Reference proteome</keyword>
<proteinExistence type="predicted"/>
<feature type="transmembrane region" description="Helical" evidence="1">
    <location>
        <begin position="57"/>
        <end position="87"/>
    </location>
</feature>
<feature type="transmembrane region" description="Helical" evidence="1">
    <location>
        <begin position="274"/>
        <end position="296"/>
    </location>
</feature>
<feature type="transmembrane region" description="Helical" evidence="1">
    <location>
        <begin position="172"/>
        <end position="192"/>
    </location>
</feature>
<dbReference type="PANTHER" id="PTHR41324">
    <property type="entry name" value="MEMBRANE PROTEIN-RELATED"/>
    <property type="match status" value="1"/>
</dbReference>
<dbReference type="EMBL" id="JAUBDJ010000003">
    <property type="protein sequence ID" value="MDW0116488.1"/>
    <property type="molecule type" value="Genomic_DNA"/>
</dbReference>
<dbReference type="RefSeq" id="WP_283733436.1">
    <property type="nucleotide sequence ID" value="NZ_CP125968.1"/>
</dbReference>
<feature type="transmembrane region" description="Helical" evidence="1">
    <location>
        <begin position="12"/>
        <end position="45"/>
    </location>
</feature>
<keyword evidence="1" id="KW-0472">Membrane</keyword>
<evidence type="ECO:0000313" key="2">
    <source>
        <dbReference type="EMBL" id="MDW0116488.1"/>
    </source>
</evidence>
<keyword evidence="1" id="KW-1133">Transmembrane helix</keyword>
<reference evidence="2 3" key="1">
    <citation type="submission" date="2023-06" db="EMBL/GenBank/DDBJ databases">
        <title>Sporosarcina sp. nov., isolated from Korean traditional fermented seafood 'Jeotgal'.</title>
        <authorList>
            <person name="Yang A.I."/>
            <person name="Shin N.-R."/>
        </authorList>
    </citation>
    <scope>NUCLEOTIDE SEQUENCE [LARGE SCALE GENOMIC DNA]</scope>
    <source>
        <strain evidence="2 3">KCTC43456</strain>
    </source>
</reference>
<organism evidence="2 3">
    <name type="scientific">Sporosarcina thermotolerans</name>
    <dbReference type="NCBI Taxonomy" id="633404"/>
    <lineage>
        <taxon>Bacteria</taxon>
        <taxon>Bacillati</taxon>
        <taxon>Bacillota</taxon>
        <taxon>Bacilli</taxon>
        <taxon>Bacillales</taxon>
        <taxon>Caryophanaceae</taxon>
        <taxon>Sporosarcina</taxon>
    </lineage>
</organism>
<accession>A0AAW9A9X7</accession>
<name>A0AAW9A9X7_9BACL</name>